<evidence type="ECO:0000313" key="2">
    <source>
        <dbReference type="Proteomes" id="UP000188879"/>
    </source>
</evidence>
<sequence>MPFDGAEATLPALQAQAPLVLVDFVAEIFRRVPELRLAVEGPGHAGQWWIELAAEGMTPAVEWQDGVGFGLYGPGPTLPERPRATLSCPVAAAARLQRMMLSWRTPR</sequence>
<gene>
    <name evidence="1" type="ORF">BKE38_03430</name>
</gene>
<proteinExistence type="predicted"/>
<comment type="caution">
    <text evidence="1">The sequence shown here is derived from an EMBL/GenBank/DDBJ whole genome shotgun (WGS) entry which is preliminary data.</text>
</comment>
<dbReference type="RefSeq" id="WP_076955980.1">
    <property type="nucleotide sequence ID" value="NZ_MLCO01000021.1"/>
</dbReference>
<evidence type="ECO:0000313" key="1">
    <source>
        <dbReference type="EMBL" id="ONG58153.1"/>
    </source>
</evidence>
<organism evidence="1 2">
    <name type="scientific">Teichococcus deserti</name>
    <dbReference type="NCBI Taxonomy" id="1817963"/>
    <lineage>
        <taxon>Bacteria</taxon>
        <taxon>Pseudomonadati</taxon>
        <taxon>Pseudomonadota</taxon>
        <taxon>Alphaproteobacteria</taxon>
        <taxon>Acetobacterales</taxon>
        <taxon>Roseomonadaceae</taxon>
        <taxon>Roseomonas</taxon>
    </lineage>
</organism>
<name>A0A1V2H6U0_9PROT</name>
<dbReference type="AlphaFoldDB" id="A0A1V2H6U0"/>
<dbReference type="Proteomes" id="UP000188879">
    <property type="component" value="Unassembled WGS sequence"/>
</dbReference>
<keyword evidence="2" id="KW-1185">Reference proteome</keyword>
<dbReference type="EMBL" id="MLCO01000021">
    <property type="protein sequence ID" value="ONG58153.1"/>
    <property type="molecule type" value="Genomic_DNA"/>
</dbReference>
<accession>A0A1V2H6U0</accession>
<reference evidence="1 2" key="1">
    <citation type="submission" date="2016-10" db="EMBL/GenBank/DDBJ databases">
        <title>Draft Genome sequence of Roseomonas sp. strain M3.</title>
        <authorList>
            <person name="Subhash Y."/>
            <person name="Lee S."/>
        </authorList>
    </citation>
    <scope>NUCLEOTIDE SEQUENCE [LARGE SCALE GENOMIC DNA]</scope>
    <source>
        <strain evidence="1 2">M3</strain>
    </source>
</reference>
<dbReference type="OrthoDB" id="8453032at2"/>
<protein>
    <submittedName>
        <fullName evidence="1">Uncharacterized protein</fullName>
    </submittedName>
</protein>